<keyword evidence="2" id="KW-1185">Reference proteome</keyword>
<proteinExistence type="predicted"/>
<evidence type="ECO:0000313" key="2">
    <source>
        <dbReference type="Proteomes" id="UP001148629"/>
    </source>
</evidence>
<protein>
    <submittedName>
        <fullName evidence="1">Uncharacterized protein</fullName>
    </submittedName>
</protein>
<accession>A0ACC1R8I1</accession>
<evidence type="ECO:0000313" key="1">
    <source>
        <dbReference type="EMBL" id="KAJ3500991.1"/>
    </source>
</evidence>
<organism evidence="1 2">
    <name type="scientific">Fusarium decemcellulare</name>
    <dbReference type="NCBI Taxonomy" id="57161"/>
    <lineage>
        <taxon>Eukaryota</taxon>
        <taxon>Fungi</taxon>
        <taxon>Dikarya</taxon>
        <taxon>Ascomycota</taxon>
        <taxon>Pezizomycotina</taxon>
        <taxon>Sordariomycetes</taxon>
        <taxon>Hypocreomycetidae</taxon>
        <taxon>Hypocreales</taxon>
        <taxon>Nectriaceae</taxon>
        <taxon>Fusarium</taxon>
        <taxon>Fusarium decemcellulare species complex</taxon>
    </lineage>
</organism>
<name>A0ACC1R8I1_9HYPO</name>
<dbReference type="Proteomes" id="UP001148629">
    <property type="component" value="Unassembled WGS sequence"/>
</dbReference>
<reference evidence="1" key="1">
    <citation type="submission" date="2022-08" db="EMBL/GenBank/DDBJ databases">
        <title>Genome Sequence of Fusarium decemcellulare.</title>
        <authorList>
            <person name="Buettner E."/>
        </authorList>
    </citation>
    <scope>NUCLEOTIDE SEQUENCE</scope>
    <source>
        <strain evidence="1">Babe19</strain>
    </source>
</reference>
<comment type="caution">
    <text evidence="1">The sequence shown here is derived from an EMBL/GenBank/DDBJ whole genome shotgun (WGS) entry which is preliminary data.</text>
</comment>
<sequence>MAPFLPRPSLTPESGILQPRIIEAPTIRSPLPIYERFQDLSYRYASVSQSRPTHLFVAFRTGDEPAVAVVDDICQALHYLGSIWSEDQGLRLNGREYYYTRDSLDRIADLASDITSNVMITFPLQALGALESLALDFVFRAEDKNASGATTEASTAEPAADDLPLEAVACLSRTIDEFGLNRPDGDSVLDLSDQLRREIMNATQKIDRLLDIAERLRRNLLAKASSTTISGVKANLTLLSSAAQTLAGQVDEMLLEEDKLYTWLKDLLDWASLRNTDQKTQKIPLAGTWYNNPWIKRRPRAEKGTFGQWCVYPECPEPGDEETVLVELYVPDVEDAAAELYNTYLLTLQARYIAQKKASDL</sequence>
<dbReference type="EMBL" id="JANRMS010005747">
    <property type="protein sequence ID" value="KAJ3500991.1"/>
    <property type="molecule type" value="Genomic_DNA"/>
</dbReference>
<gene>
    <name evidence="1" type="ORF">NM208_g17030</name>
</gene>